<protein>
    <submittedName>
        <fullName evidence="1">Type II toxin-antitoxin system PemK/MazF family toxin</fullName>
    </submittedName>
</protein>
<reference evidence="1 2" key="1">
    <citation type="submission" date="2020-04" db="EMBL/GenBank/DDBJ databases">
        <title>Genome sequencing of novel species.</title>
        <authorList>
            <person name="Heo J."/>
            <person name="Kim S.-J."/>
            <person name="Kim J.-S."/>
            <person name="Hong S.-B."/>
            <person name="Kwon S.-W."/>
        </authorList>
    </citation>
    <scope>NUCLEOTIDE SEQUENCE [LARGE SCALE GENOMIC DNA]</scope>
    <source>
        <strain evidence="1 2">CJU-R4</strain>
    </source>
</reference>
<dbReference type="KEGG" id="srho:HH216_21410"/>
<dbReference type="Proteomes" id="UP000501128">
    <property type="component" value="Chromosome"/>
</dbReference>
<dbReference type="GO" id="GO:0003677">
    <property type="term" value="F:DNA binding"/>
    <property type="evidence" value="ECO:0007669"/>
    <property type="project" value="InterPro"/>
</dbReference>
<proteinExistence type="predicted"/>
<gene>
    <name evidence="1" type="ORF">HH216_21410</name>
</gene>
<dbReference type="Pfam" id="PF02452">
    <property type="entry name" value="PemK_toxin"/>
    <property type="match status" value="1"/>
</dbReference>
<dbReference type="EMBL" id="CP051677">
    <property type="protein sequence ID" value="QJD80690.1"/>
    <property type="molecule type" value="Genomic_DNA"/>
</dbReference>
<dbReference type="RefSeq" id="WP_169552710.1">
    <property type="nucleotide sequence ID" value="NZ_CP051677.1"/>
</dbReference>
<dbReference type="SUPFAM" id="SSF50118">
    <property type="entry name" value="Cell growth inhibitor/plasmid maintenance toxic component"/>
    <property type="match status" value="1"/>
</dbReference>
<accession>A0A7L5DYV5</accession>
<keyword evidence="2" id="KW-1185">Reference proteome</keyword>
<evidence type="ECO:0000313" key="1">
    <source>
        <dbReference type="EMBL" id="QJD80690.1"/>
    </source>
</evidence>
<name>A0A7L5DYV5_9BACT</name>
<organism evidence="1 2">
    <name type="scientific">Spirosoma rhododendri</name>
    <dbReference type="NCBI Taxonomy" id="2728024"/>
    <lineage>
        <taxon>Bacteria</taxon>
        <taxon>Pseudomonadati</taxon>
        <taxon>Bacteroidota</taxon>
        <taxon>Cytophagia</taxon>
        <taxon>Cytophagales</taxon>
        <taxon>Cytophagaceae</taxon>
        <taxon>Spirosoma</taxon>
    </lineage>
</organism>
<dbReference type="InterPro" id="IPR011067">
    <property type="entry name" value="Plasmid_toxin/cell-grow_inhib"/>
</dbReference>
<dbReference type="AlphaFoldDB" id="A0A7L5DYV5"/>
<sequence>MNKGDIVLITFPFTDLSGSKLRPAVVLTTTDLDLTVCFITSQIDWQESTDVLLLPTPGNGLKKQSLIRTSKIATLDKSLAKSEGLLGRLSTSDIQDSNSKLKILFQLS</sequence>
<dbReference type="Gene3D" id="2.30.30.110">
    <property type="match status" value="1"/>
</dbReference>
<dbReference type="InterPro" id="IPR003477">
    <property type="entry name" value="PemK-like"/>
</dbReference>
<evidence type="ECO:0000313" key="2">
    <source>
        <dbReference type="Proteomes" id="UP000501128"/>
    </source>
</evidence>